<dbReference type="CDD" id="cd00037">
    <property type="entry name" value="CLECT"/>
    <property type="match status" value="1"/>
</dbReference>
<feature type="domain" description="C-type lectin" evidence="1">
    <location>
        <begin position="114"/>
        <end position="231"/>
    </location>
</feature>
<evidence type="ECO:0000313" key="2">
    <source>
        <dbReference type="EMBL" id="KAK6177834.1"/>
    </source>
</evidence>
<dbReference type="Gene3D" id="3.50.4.10">
    <property type="entry name" value="Hepatocyte Growth Factor"/>
    <property type="match status" value="1"/>
</dbReference>
<dbReference type="AlphaFoldDB" id="A0AAN8JLI9"/>
<dbReference type="InterPro" id="IPR050801">
    <property type="entry name" value="Ca-Dep_Lectins_ImmuneDev"/>
</dbReference>
<dbReference type="SMART" id="SM00034">
    <property type="entry name" value="CLECT"/>
    <property type="match status" value="1"/>
</dbReference>
<evidence type="ECO:0000313" key="3">
    <source>
        <dbReference type="Proteomes" id="UP001347796"/>
    </source>
</evidence>
<dbReference type="Gene3D" id="3.10.100.10">
    <property type="entry name" value="Mannose-Binding Protein A, subunit A"/>
    <property type="match status" value="1"/>
</dbReference>
<dbReference type="SUPFAM" id="SSF56436">
    <property type="entry name" value="C-type lectin-like"/>
    <property type="match status" value="1"/>
</dbReference>
<dbReference type="InterPro" id="IPR016186">
    <property type="entry name" value="C-type_lectin-like/link_sf"/>
</dbReference>
<gene>
    <name evidence="2" type="ORF">SNE40_012721</name>
</gene>
<organism evidence="2 3">
    <name type="scientific">Patella caerulea</name>
    <name type="common">Rayed Mediterranean limpet</name>
    <dbReference type="NCBI Taxonomy" id="87958"/>
    <lineage>
        <taxon>Eukaryota</taxon>
        <taxon>Metazoa</taxon>
        <taxon>Spiralia</taxon>
        <taxon>Lophotrochozoa</taxon>
        <taxon>Mollusca</taxon>
        <taxon>Gastropoda</taxon>
        <taxon>Patellogastropoda</taxon>
        <taxon>Patelloidea</taxon>
        <taxon>Patellidae</taxon>
        <taxon>Patella</taxon>
    </lineage>
</organism>
<dbReference type="Proteomes" id="UP001347796">
    <property type="component" value="Unassembled WGS sequence"/>
</dbReference>
<dbReference type="PANTHER" id="PTHR22801">
    <property type="entry name" value="LITHOSTATHINE"/>
    <property type="match status" value="1"/>
</dbReference>
<dbReference type="InterPro" id="IPR001304">
    <property type="entry name" value="C-type_lectin-like"/>
</dbReference>
<dbReference type="InterPro" id="IPR016187">
    <property type="entry name" value="CTDL_fold"/>
</dbReference>
<keyword evidence="3" id="KW-1185">Reference proteome</keyword>
<dbReference type="PANTHER" id="PTHR22801:SF63">
    <property type="entry name" value="C-TYPE LECTIN DOMAIN-CONTAINING PROTEIN"/>
    <property type="match status" value="1"/>
</dbReference>
<dbReference type="InterPro" id="IPR003609">
    <property type="entry name" value="Pan_app"/>
</dbReference>
<accession>A0AAN8JLI9</accession>
<dbReference type="PROSITE" id="PS50041">
    <property type="entry name" value="C_TYPE_LECTIN_2"/>
    <property type="match status" value="1"/>
</dbReference>
<reference evidence="2 3" key="1">
    <citation type="submission" date="2024-01" db="EMBL/GenBank/DDBJ databases">
        <title>The genome of the rayed Mediterranean limpet Patella caerulea (Linnaeus, 1758).</title>
        <authorList>
            <person name="Anh-Thu Weber A."/>
            <person name="Halstead-Nussloch G."/>
        </authorList>
    </citation>
    <scope>NUCLEOTIDE SEQUENCE [LARGE SCALE GENOMIC DNA]</scope>
    <source>
        <strain evidence="2">AATW-2023a</strain>
        <tissue evidence="2">Whole specimen</tissue>
    </source>
</reference>
<dbReference type="Pfam" id="PF00024">
    <property type="entry name" value="PAN_1"/>
    <property type="match status" value="1"/>
</dbReference>
<name>A0AAN8JLI9_PATCE</name>
<sequence>MPTYLIQGYLWLISIFQIGHTVLIESRWRLYRNQAQLTTNFFQQTNTRFKFQCTADCSRLSECKSFSFDAVSKTCYFYNFIPLLTNPMTETNDLLKYYLKRRGNCPPTYTFIPTDRRCIFVSNTQKNFDDALTHCKTDGGTLTFVETGADRNFIKDNFDLEISYHLVGGTNRYGTNSSGLFYSWLNGTPVGGLWAPGEPDGGVDKCNAISPEHDYFIRDIGCANLYRFICEILV</sequence>
<dbReference type="Pfam" id="PF00059">
    <property type="entry name" value="Lectin_C"/>
    <property type="match status" value="1"/>
</dbReference>
<protein>
    <recommendedName>
        <fullName evidence="1">C-type lectin domain-containing protein</fullName>
    </recommendedName>
</protein>
<comment type="caution">
    <text evidence="2">The sequence shown here is derived from an EMBL/GenBank/DDBJ whole genome shotgun (WGS) entry which is preliminary data.</text>
</comment>
<dbReference type="EMBL" id="JAZGQO010000009">
    <property type="protein sequence ID" value="KAK6177834.1"/>
    <property type="molecule type" value="Genomic_DNA"/>
</dbReference>
<proteinExistence type="predicted"/>
<evidence type="ECO:0000259" key="1">
    <source>
        <dbReference type="PROSITE" id="PS50041"/>
    </source>
</evidence>